<keyword evidence="3" id="KW-0808">Transferase</keyword>
<feature type="transmembrane region" description="Helical" evidence="17">
    <location>
        <begin position="12"/>
        <end position="35"/>
    </location>
</feature>
<dbReference type="RefSeq" id="WP_092096226.1">
    <property type="nucleotide sequence ID" value="NZ_FNAR01000007.1"/>
</dbReference>
<evidence type="ECO:0000256" key="4">
    <source>
        <dbReference type="ARBA" id="ARBA00022692"/>
    </source>
</evidence>
<keyword evidence="21" id="KW-1185">Reference proteome</keyword>
<comment type="subcellular location">
    <subcellularLocation>
        <location evidence="1">Membrane</location>
        <topology evidence="1">Multi-pass membrane protein</topology>
    </subcellularLocation>
</comment>
<evidence type="ECO:0000256" key="15">
    <source>
        <dbReference type="ARBA" id="ARBA00049902"/>
    </source>
</evidence>
<evidence type="ECO:0000256" key="13">
    <source>
        <dbReference type="ARBA" id="ARBA00041418"/>
    </source>
</evidence>
<evidence type="ECO:0000256" key="11">
    <source>
        <dbReference type="ARBA" id="ARBA00038053"/>
    </source>
</evidence>
<evidence type="ECO:0000256" key="12">
    <source>
        <dbReference type="ARBA" id="ARBA00041185"/>
    </source>
</evidence>
<dbReference type="AlphaFoldDB" id="A0A1G7C3R8"/>
<feature type="transmembrane region" description="Helical" evidence="17">
    <location>
        <begin position="119"/>
        <end position="136"/>
    </location>
</feature>
<feature type="transmembrane region" description="Helical" evidence="17">
    <location>
        <begin position="196"/>
        <end position="216"/>
    </location>
</feature>
<dbReference type="PANTHER" id="PTHR30474">
    <property type="entry name" value="CELL CYCLE PROTEIN"/>
    <property type="match status" value="1"/>
</dbReference>
<keyword evidence="7 17" id="KW-1133">Transmembrane helix</keyword>
<keyword evidence="8 17" id="KW-0472">Membrane</keyword>
<comment type="function">
    <text evidence="16">Peptidoglycan polymerase that is essential for cell division.</text>
</comment>
<dbReference type="PANTHER" id="PTHR30474:SF2">
    <property type="entry name" value="PEPTIDOGLYCAN GLYCOSYLTRANSFERASE FTSW-RELATED"/>
    <property type="match status" value="1"/>
</dbReference>
<protein>
    <recommendedName>
        <fullName evidence="12">Probable peptidoglycan glycosyltransferase FtsW</fullName>
        <ecNumber evidence="14">2.4.99.28</ecNumber>
    </recommendedName>
    <alternativeName>
        <fullName evidence="13">Cell division protein FtsW</fullName>
    </alternativeName>
    <alternativeName>
        <fullName evidence="10">Cell wall polymerase</fullName>
    </alternativeName>
    <alternativeName>
        <fullName evidence="9">Peptidoglycan polymerase</fullName>
    </alternativeName>
</protein>
<evidence type="ECO:0000256" key="17">
    <source>
        <dbReference type="SAM" id="Phobius"/>
    </source>
</evidence>
<evidence type="ECO:0000313" key="18">
    <source>
        <dbReference type="EMBL" id="RSK36938.1"/>
    </source>
</evidence>
<dbReference type="EC" id="2.4.99.28" evidence="14"/>
<keyword evidence="6" id="KW-0573">Peptidoglycan synthesis</keyword>
<reference evidence="18 21" key="2">
    <citation type="submission" date="2018-12" db="EMBL/GenBank/DDBJ databases">
        <title>Comparitive functional genomics of dry heat resistant strains isolated from the viking spacecraft.</title>
        <authorList>
            <person name="Seuylemezian A."/>
            <person name="Vaishampayan P."/>
        </authorList>
    </citation>
    <scope>NUCLEOTIDE SEQUENCE [LARGE SCALE GENOMIC DNA]</scope>
    <source>
        <strain evidence="18 21">M6-11</strain>
    </source>
</reference>
<evidence type="ECO:0000313" key="19">
    <source>
        <dbReference type="EMBL" id="SDE33420.1"/>
    </source>
</evidence>
<keyword evidence="19" id="KW-0131">Cell cycle</keyword>
<reference evidence="19 20" key="1">
    <citation type="submission" date="2016-10" db="EMBL/GenBank/DDBJ databases">
        <authorList>
            <person name="de Groot N.N."/>
        </authorList>
    </citation>
    <scope>NUCLEOTIDE SEQUENCE [LARGE SCALE GENOMIC DNA]</scope>
    <source>
        <strain evidence="19 20">CGMCC 1.6762</strain>
    </source>
</reference>
<feature type="transmembrane region" description="Helical" evidence="17">
    <location>
        <begin position="55"/>
        <end position="73"/>
    </location>
</feature>
<feature type="transmembrane region" description="Helical" evidence="17">
    <location>
        <begin position="172"/>
        <end position="189"/>
    </location>
</feature>
<dbReference type="EMBL" id="RWGW01000002">
    <property type="protein sequence ID" value="RSK36938.1"/>
    <property type="molecule type" value="Genomic_DNA"/>
</dbReference>
<feature type="transmembrane region" description="Helical" evidence="17">
    <location>
        <begin position="148"/>
        <end position="166"/>
    </location>
</feature>
<accession>A0A1G7C3R8</accession>
<dbReference type="EMBL" id="FNAR01000007">
    <property type="protein sequence ID" value="SDE33420.1"/>
    <property type="molecule type" value="Genomic_DNA"/>
</dbReference>
<organism evidence="19 20">
    <name type="scientific">Bhargavaea beijingensis</name>
    <dbReference type="NCBI Taxonomy" id="426756"/>
    <lineage>
        <taxon>Bacteria</taxon>
        <taxon>Bacillati</taxon>
        <taxon>Bacillota</taxon>
        <taxon>Bacilli</taxon>
        <taxon>Bacillales</taxon>
        <taxon>Caryophanaceae</taxon>
        <taxon>Bhargavaea</taxon>
    </lineage>
</organism>
<evidence type="ECO:0000313" key="21">
    <source>
        <dbReference type="Proteomes" id="UP000272481"/>
    </source>
</evidence>
<keyword evidence="2" id="KW-0328">Glycosyltransferase</keyword>
<evidence type="ECO:0000256" key="14">
    <source>
        <dbReference type="ARBA" id="ARBA00044770"/>
    </source>
</evidence>
<dbReference type="GO" id="GO:0032153">
    <property type="term" value="C:cell division site"/>
    <property type="evidence" value="ECO:0007669"/>
    <property type="project" value="TreeGrafter"/>
</dbReference>
<keyword evidence="19" id="KW-0132">Cell division</keyword>
<evidence type="ECO:0000256" key="3">
    <source>
        <dbReference type="ARBA" id="ARBA00022679"/>
    </source>
</evidence>
<dbReference type="OrthoDB" id="9768187at2"/>
<evidence type="ECO:0000256" key="1">
    <source>
        <dbReference type="ARBA" id="ARBA00004141"/>
    </source>
</evidence>
<comment type="similarity">
    <text evidence="11">Belongs to the SEDS family. FtsW subfamily.</text>
</comment>
<dbReference type="GO" id="GO:0015648">
    <property type="term" value="F:lipid-linked peptidoglycan transporter activity"/>
    <property type="evidence" value="ECO:0007669"/>
    <property type="project" value="TreeGrafter"/>
</dbReference>
<dbReference type="Proteomes" id="UP000198823">
    <property type="component" value="Unassembled WGS sequence"/>
</dbReference>
<feature type="transmembrane region" description="Helical" evidence="17">
    <location>
        <begin position="290"/>
        <end position="311"/>
    </location>
</feature>
<feature type="transmembrane region" description="Helical" evidence="17">
    <location>
        <begin position="356"/>
        <end position="381"/>
    </location>
</feature>
<evidence type="ECO:0000256" key="2">
    <source>
        <dbReference type="ARBA" id="ARBA00022676"/>
    </source>
</evidence>
<dbReference type="GO" id="GO:0008955">
    <property type="term" value="F:peptidoglycan glycosyltransferase activity"/>
    <property type="evidence" value="ECO:0007669"/>
    <property type="project" value="UniProtKB-EC"/>
</dbReference>
<evidence type="ECO:0000256" key="10">
    <source>
        <dbReference type="ARBA" id="ARBA00033270"/>
    </source>
</evidence>
<dbReference type="GO" id="GO:0051301">
    <property type="term" value="P:cell division"/>
    <property type="evidence" value="ECO:0007669"/>
    <property type="project" value="UniProtKB-KW"/>
</dbReference>
<evidence type="ECO:0000256" key="16">
    <source>
        <dbReference type="ARBA" id="ARBA00049966"/>
    </source>
</evidence>
<feature type="transmembrane region" description="Helical" evidence="17">
    <location>
        <begin position="80"/>
        <end position="99"/>
    </location>
</feature>
<dbReference type="InterPro" id="IPR018365">
    <property type="entry name" value="Cell_cycle_FtsW-rel_CS"/>
</dbReference>
<dbReference type="GO" id="GO:0008360">
    <property type="term" value="P:regulation of cell shape"/>
    <property type="evidence" value="ECO:0007669"/>
    <property type="project" value="UniProtKB-KW"/>
</dbReference>
<dbReference type="InterPro" id="IPR001182">
    <property type="entry name" value="FtsW/RodA"/>
</dbReference>
<name>A0A1G7C3R8_9BACL</name>
<dbReference type="PROSITE" id="PS00428">
    <property type="entry name" value="FTSW_RODA_SPOVE"/>
    <property type="match status" value="1"/>
</dbReference>
<gene>
    <name evidence="18" type="ORF">EJA12_01005</name>
    <name evidence="19" type="ORF">SAMN04488126_10711</name>
</gene>
<evidence type="ECO:0000256" key="6">
    <source>
        <dbReference type="ARBA" id="ARBA00022984"/>
    </source>
</evidence>
<dbReference type="GO" id="GO:0009252">
    <property type="term" value="P:peptidoglycan biosynthetic process"/>
    <property type="evidence" value="ECO:0007669"/>
    <property type="project" value="UniProtKB-KW"/>
</dbReference>
<comment type="catalytic activity">
    <reaction evidence="15">
        <text>[GlcNAc-(1-&gt;4)-Mur2Ac(oyl-L-Ala-gamma-D-Glu-L-Lys-D-Ala-D-Ala)](n)-di-trans,octa-cis-undecaprenyl diphosphate + beta-D-GlcNAc-(1-&gt;4)-Mur2Ac(oyl-L-Ala-gamma-D-Glu-L-Lys-D-Ala-D-Ala)-di-trans,octa-cis-undecaprenyl diphosphate = [GlcNAc-(1-&gt;4)-Mur2Ac(oyl-L-Ala-gamma-D-Glu-L-Lys-D-Ala-D-Ala)](n+1)-di-trans,octa-cis-undecaprenyl diphosphate + di-trans,octa-cis-undecaprenyl diphosphate + H(+)</text>
        <dbReference type="Rhea" id="RHEA:23708"/>
        <dbReference type="Rhea" id="RHEA-COMP:9602"/>
        <dbReference type="Rhea" id="RHEA-COMP:9603"/>
        <dbReference type="ChEBI" id="CHEBI:15378"/>
        <dbReference type="ChEBI" id="CHEBI:58405"/>
        <dbReference type="ChEBI" id="CHEBI:60033"/>
        <dbReference type="ChEBI" id="CHEBI:78435"/>
        <dbReference type="EC" id="2.4.99.28"/>
    </reaction>
</comment>
<feature type="transmembrane region" description="Helical" evidence="17">
    <location>
        <begin position="323"/>
        <end position="344"/>
    </location>
</feature>
<evidence type="ECO:0000256" key="7">
    <source>
        <dbReference type="ARBA" id="ARBA00022989"/>
    </source>
</evidence>
<dbReference type="Pfam" id="PF01098">
    <property type="entry name" value="FTSW_RODA_SPOVE"/>
    <property type="match status" value="1"/>
</dbReference>
<proteinExistence type="inferred from homology"/>
<keyword evidence="4 17" id="KW-0812">Transmembrane</keyword>
<sequence>MKAYLKRFIRNFDFALFFVYLALCLFGLVMIYSASMVWAVEVYGWEPDTFYKQQLRNLFISLPVLFLGAFIPYKHYKRKGFMALMLAATFVLLIAVHFIGSGEEVGVRSWINLGPLNIQPSEVAKIAFVLYFSGFFAKKLERGTINDLNNSVFPPVLLLAFAVLLIMMETDIGATMILLVTAVSVMAASGMRPKTFFKFAGLAGAAVSLFLLLAVLTGKDLLTEKRAGRLATFLDPFADPLGYGFQIVNGYIAIGVGGLKGLGLGQSVQKLGYLPEPQTDFIMAIISEELGILGVLIVIGGLGFIVLRAIAIALKAKDPQARMIATGIGSLIGFQAFVNLGGMTGLMPLTGVALPFISYGGTSLILLSFCLGMLLNVSMFVKNESKQE</sequence>
<keyword evidence="5" id="KW-0133">Cell shape</keyword>
<dbReference type="GO" id="GO:0005886">
    <property type="term" value="C:plasma membrane"/>
    <property type="evidence" value="ECO:0007669"/>
    <property type="project" value="TreeGrafter"/>
</dbReference>
<evidence type="ECO:0000256" key="8">
    <source>
        <dbReference type="ARBA" id="ARBA00023136"/>
    </source>
</evidence>
<dbReference type="Proteomes" id="UP000272481">
    <property type="component" value="Unassembled WGS sequence"/>
</dbReference>
<dbReference type="STRING" id="426756.SAMN04488126_10711"/>
<evidence type="ECO:0000313" key="20">
    <source>
        <dbReference type="Proteomes" id="UP000198823"/>
    </source>
</evidence>
<evidence type="ECO:0000256" key="9">
    <source>
        <dbReference type="ARBA" id="ARBA00032370"/>
    </source>
</evidence>
<evidence type="ECO:0000256" key="5">
    <source>
        <dbReference type="ARBA" id="ARBA00022960"/>
    </source>
</evidence>